<evidence type="ECO:0000256" key="1">
    <source>
        <dbReference type="ARBA" id="ARBA00022679"/>
    </source>
</evidence>
<dbReference type="Gene3D" id="3.40.47.10">
    <property type="match status" value="1"/>
</dbReference>
<proteinExistence type="predicted"/>
<dbReference type="Pfam" id="PF08545">
    <property type="entry name" value="ACP_syn_III"/>
    <property type="match status" value="1"/>
</dbReference>
<dbReference type="GO" id="GO:0004315">
    <property type="term" value="F:3-oxoacyl-[acyl-carrier-protein] synthase activity"/>
    <property type="evidence" value="ECO:0007669"/>
    <property type="project" value="InterPro"/>
</dbReference>
<gene>
    <name evidence="5" type="ORF">ATSB10_21150</name>
</gene>
<keyword evidence="1" id="KW-0808">Transferase</keyword>
<dbReference type="InterPro" id="IPR013751">
    <property type="entry name" value="ACP_syn_III_N"/>
</dbReference>
<feature type="domain" description="Beta-ketoacyl-[acyl-carrier-protein] synthase III C-terminal" evidence="3">
    <location>
        <begin position="233"/>
        <end position="320"/>
    </location>
</feature>
<keyword evidence="2" id="KW-0012">Acyltransferase</keyword>
<name>A0A161JJ87_9GAMM</name>
<dbReference type="STRING" id="445710.ATSB10_21150"/>
<sequence length="324" mass="34895">MNDVYLNLIASAHGSQTEFNDADTLGQSAADCDRIVKKTGVQSRPIVGESEYTSDLALRATEQLLLQSTSTASEFDGLIVCTQTPDHLIPGVSSRVHGKLGFRQDCYTMDINQGCSGFIYGAHLMAAMVRSKALQQAVLVNADCYTRLIRHDDLTTRVLFGDAATATIFSTQPSGFRLLYSRCYADGTGYEDFIARGSAIQPDSGVAQGIHMNGPGILSFALRVVPDAVDSALRDNGLNKSDIRMFAFHQANSFVLGKLAYKMGLENDQVPQNSAELGNTVSASIPLLLLDQQDHLKRGDLVLAIGFGVGLSWGGALFEYVGND</sequence>
<dbReference type="SUPFAM" id="SSF53901">
    <property type="entry name" value="Thiolase-like"/>
    <property type="match status" value="1"/>
</dbReference>
<keyword evidence="6" id="KW-1185">Reference proteome</keyword>
<dbReference type="GO" id="GO:0006633">
    <property type="term" value="P:fatty acid biosynthetic process"/>
    <property type="evidence" value="ECO:0007669"/>
    <property type="project" value="InterPro"/>
</dbReference>
<evidence type="ECO:0000256" key="2">
    <source>
        <dbReference type="ARBA" id="ARBA00023315"/>
    </source>
</evidence>
<dbReference type="RefSeq" id="WP_063672571.1">
    <property type="nucleotide sequence ID" value="NZ_CP014841.1"/>
</dbReference>
<accession>A0A161JJ87</accession>
<dbReference type="KEGG" id="dtx:ATSB10_21150"/>
<evidence type="ECO:0008006" key="7">
    <source>
        <dbReference type="Google" id="ProtNLM"/>
    </source>
</evidence>
<dbReference type="InterPro" id="IPR013747">
    <property type="entry name" value="ACP_syn_III_C"/>
</dbReference>
<dbReference type="EMBL" id="CP014841">
    <property type="protein sequence ID" value="AND69569.1"/>
    <property type="molecule type" value="Genomic_DNA"/>
</dbReference>
<dbReference type="Pfam" id="PF08541">
    <property type="entry name" value="ACP_syn_III_C"/>
    <property type="match status" value="1"/>
</dbReference>
<evidence type="ECO:0000259" key="4">
    <source>
        <dbReference type="Pfam" id="PF08545"/>
    </source>
</evidence>
<organism evidence="5 6">
    <name type="scientific">Dyella thiooxydans</name>
    <dbReference type="NCBI Taxonomy" id="445710"/>
    <lineage>
        <taxon>Bacteria</taxon>
        <taxon>Pseudomonadati</taxon>
        <taxon>Pseudomonadota</taxon>
        <taxon>Gammaproteobacteria</taxon>
        <taxon>Lysobacterales</taxon>
        <taxon>Rhodanobacteraceae</taxon>
        <taxon>Dyella</taxon>
    </lineage>
</organism>
<feature type="domain" description="Beta-ketoacyl-[acyl-carrier-protein] synthase III N-terminal" evidence="4">
    <location>
        <begin position="109"/>
        <end position="187"/>
    </location>
</feature>
<dbReference type="GO" id="GO:0044550">
    <property type="term" value="P:secondary metabolite biosynthetic process"/>
    <property type="evidence" value="ECO:0007669"/>
    <property type="project" value="TreeGrafter"/>
</dbReference>
<protein>
    <recommendedName>
        <fullName evidence="7">3-oxoacyl-ACP synthase</fullName>
    </recommendedName>
</protein>
<evidence type="ECO:0000259" key="3">
    <source>
        <dbReference type="Pfam" id="PF08541"/>
    </source>
</evidence>
<reference evidence="5 6" key="1">
    <citation type="submission" date="2016-02" db="EMBL/GenBank/DDBJ databases">
        <title>Complete genome sequencing and analysis of ATSB10, Dyella thiooxydans isolated from rhizosphere soil of sunflower (Helianthus annuus L.).</title>
        <authorList>
            <person name="Lee Y."/>
            <person name="Hwangbo K."/>
            <person name="Chung H."/>
            <person name="Yoo J."/>
            <person name="Kim K.Y."/>
            <person name="Sa T.M."/>
            <person name="Um Y."/>
            <person name="Madhaiyan M."/>
        </authorList>
    </citation>
    <scope>NUCLEOTIDE SEQUENCE [LARGE SCALE GENOMIC DNA]</scope>
    <source>
        <strain evidence="5 6">ATSB10</strain>
    </source>
</reference>
<dbReference type="CDD" id="cd00830">
    <property type="entry name" value="KAS_III"/>
    <property type="match status" value="1"/>
</dbReference>
<dbReference type="Proteomes" id="UP000077255">
    <property type="component" value="Chromosome"/>
</dbReference>
<dbReference type="PANTHER" id="PTHR34069">
    <property type="entry name" value="3-OXOACYL-[ACYL-CARRIER-PROTEIN] SYNTHASE 3"/>
    <property type="match status" value="1"/>
</dbReference>
<evidence type="ECO:0000313" key="5">
    <source>
        <dbReference type="EMBL" id="AND69569.1"/>
    </source>
</evidence>
<dbReference type="PANTHER" id="PTHR34069:SF2">
    <property type="entry name" value="BETA-KETOACYL-[ACYL-CARRIER-PROTEIN] SYNTHASE III"/>
    <property type="match status" value="1"/>
</dbReference>
<dbReference type="InterPro" id="IPR016039">
    <property type="entry name" value="Thiolase-like"/>
</dbReference>
<dbReference type="PATRIC" id="fig|445710.3.peg.2113"/>
<evidence type="ECO:0000313" key="6">
    <source>
        <dbReference type="Proteomes" id="UP000077255"/>
    </source>
</evidence>
<dbReference type="AlphaFoldDB" id="A0A161JJ87"/>